<reference evidence="4 5" key="1">
    <citation type="journal article" date="2015" name="Sci. Rep.">
        <title>Chromosome-level genome map provides insights into diverse defense mechanisms in the medicinal fungus Ganoderma sinense.</title>
        <authorList>
            <person name="Zhu Y."/>
            <person name="Xu J."/>
            <person name="Sun C."/>
            <person name="Zhou S."/>
            <person name="Xu H."/>
            <person name="Nelson D.R."/>
            <person name="Qian J."/>
            <person name="Song J."/>
            <person name="Luo H."/>
            <person name="Xiang L."/>
            <person name="Li Y."/>
            <person name="Xu Z."/>
            <person name="Ji A."/>
            <person name="Wang L."/>
            <person name="Lu S."/>
            <person name="Hayward A."/>
            <person name="Sun W."/>
            <person name="Li X."/>
            <person name="Schwartz D.C."/>
            <person name="Wang Y."/>
            <person name="Chen S."/>
        </authorList>
    </citation>
    <scope>NUCLEOTIDE SEQUENCE [LARGE SCALE GENOMIC DNA]</scope>
    <source>
        <strain evidence="4 5">ZZ0214-1</strain>
    </source>
</reference>
<feature type="transmembrane region" description="Helical" evidence="3">
    <location>
        <begin position="421"/>
        <end position="445"/>
    </location>
</feature>
<feature type="transmembrane region" description="Helical" evidence="3">
    <location>
        <begin position="238"/>
        <end position="260"/>
    </location>
</feature>
<organism evidence="4 5">
    <name type="scientific">Ganoderma sinense ZZ0214-1</name>
    <dbReference type="NCBI Taxonomy" id="1077348"/>
    <lineage>
        <taxon>Eukaryota</taxon>
        <taxon>Fungi</taxon>
        <taxon>Dikarya</taxon>
        <taxon>Basidiomycota</taxon>
        <taxon>Agaricomycotina</taxon>
        <taxon>Agaricomycetes</taxon>
        <taxon>Polyporales</taxon>
        <taxon>Polyporaceae</taxon>
        <taxon>Ganoderma</taxon>
    </lineage>
</organism>
<dbReference type="AlphaFoldDB" id="A0A2G8SJW4"/>
<dbReference type="GO" id="GO:0016020">
    <property type="term" value="C:membrane"/>
    <property type="evidence" value="ECO:0007669"/>
    <property type="project" value="UniProtKB-SubCell"/>
</dbReference>
<evidence type="ECO:0000313" key="4">
    <source>
        <dbReference type="EMBL" id="PIL34071.1"/>
    </source>
</evidence>
<keyword evidence="3" id="KW-0472">Membrane</keyword>
<feature type="transmembrane region" description="Helical" evidence="3">
    <location>
        <begin position="206"/>
        <end position="226"/>
    </location>
</feature>
<feature type="transmembrane region" description="Helical" evidence="3">
    <location>
        <begin position="465"/>
        <end position="486"/>
    </location>
</feature>
<comment type="caution">
    <text evidence="4">The sequence shown here is derived from an EMBL/GenBank/DDBJ whole genome shotgun (WGS) entry which is preliminary data.</text>
</comment>
<dbReference type="PANTHER" id="PTHR11360">
    <property type="entry name" value="MONOCARBOXYLATE TRANSPORTER"/>
    <property type="match status" value="1"/>
</dbReference>
<proteinExistence type="inferred from homology"/>
<comment type="similarity">
    <text evidence="2">Belongs to the major facilitator superfamily. Monocarboxylate porter (TC 2.A.1.13) family.</text>
</comment>
<name>A0A2G8SJW4_9APHY</name>
<feature type="transmembrane region" description="Helical" evidence="3">
    <location>
        <begin position="76"/>
        <end position="104"/>
    </location>
</feature>
<sequence length="495" mass="53352">MDIAPSTSRKAHADTSKAQEQYELSELAVTSGGLRHILASPTAPTEPEGTTATLQTVPDDGVIVQELAPVDRGVRAWTFCCCSFVLETMIWGFCFSFNVFQNYYTSHPPFNSSSNISIAAVGTVALGLQYMEIFLISCMYGRYPDYMAWGMRVGVALYFVSIFGASFATQVSHLILLQGVVFGISGGLLYVPIVKLLPEWYSERRGLAGGIIYSGGGVGGFIFPFLLNAMLNNVGLRWTLRIWAIVSTVITAIAVLGIRPRLPVPKFTGGQERPRFIPPQLDLLTSPLFWSVSLTLLLQGLSYFPVSLYITSFTTALSTPFTAIVVTSIFNSSAVGGQIVLGHLSDRYPYPWVMFLSSIGSGITAFLLWGLASSSTQLYFFAIIFGALLTPYRMPSERRLPRDVDERGFDCARGRPEHTGLVLCGTSAFKGISAVVGPIIAGLLLQRSRGSSIGGGVFGQQGYGSVEIFVGSCAIATGAGSVLVAAMSRRARYAS</sequence>
<protein>
    <submittedName>
        <fullName evidence="4">MFS general substrate transporter</fullName>
    </submittedName>
</protein>
<feature type="transmembrane region" description="Helical" evidence="3">
    <location>
        <begin position="281"/>
        <end position="301"/>
    </location>
</feature>
<dbReference type="Proteomes" id="UP000230002">
    <property type="component" value="Unassembled WGS sequence"/>
</dbReference>
<accession>A0A2G8SJW4</accession>
<dbReference type="OrthoDB" id="2213137at2759"/>
<dbReference type="SUPFAM" id="SSF103473">
    <property type="entry name" value="MFS general substrate transporter"/>
    <property type="match status" value="1"/>
</dbReference>
<evidence type="ECO:0000256" key="1">
    <source>
        <dbReference type="ARBA" id="ARBA00004141"/>
    </source>
</evidence>
<keyword evidence="3" id="KW-0812">Transmembrane</keyword>
<keyword evidence="5" id="KW-1185">Reference proteome</keyword>
<feature type="transmembrane region" description="Helical" evidence="3">
    <location>
        <begin position="116"/>
        <end position="137"/>
    </location>
</feature>
<gene>
    <name evidence="4" type="ORF">GSI_03782</name>
</gene>
<dbReference type="Gene3D" id="1.20.1250.20">
    <property type="entry name" value="MFS general substrate transporter like domains"/>
    <property type="match status" value="2"/>
</dbReference>
<dbReference type="InterPro" id="IPR036259">
    <property type="entry name" value="MFS_trans_sf"/>
</dbReference>
<feature type="transmembrane region" description="Helical" evidence="3">
    <location>
        <begin position="378"/>
        <end position="394"/>
    </location>
</feature>
<evidence type="ECO:0000256" key="2">
    <source>
        <dbReference type="ARBA" id="ARBA00006727"/>
    </source>
</evidence>
<dbReference type="Pfam" id="PF07690">
    <property type="entry name" value="MFS_1"/>
    <property type="match status" value="1"/>
</dbReference>
<dbReference type="STRING" id="1077348.A0A2G8SJW4"/>
<dbReference type="InterPro" id="IPR050327">
    <property type="entry name" value="Proton-linked_MCT"/>
</dbReference>
<feature type="transmembrane region" description="Helical" evidence="3">
    <location>
        <begin position="174"/>
        <end position="194"/>
    </location>
</feature>
<dbReference type="EMBL" id="AYKW01000006">
    <property type="protein sequence ID" value="PIL34071.1"/>
    <property type="molecule type" value="Genomic_DNA"/>
</dbReference>
<feature type="transmembrane region" description="Helical" evidence="3">
    <location>
        <begin position="353"/>
        <end position="372"/>
    </location>
</feature>
<dbReference type="InterPro" id="IPR011701">
    <property type="entry name" value="MFS"/>
</dbReference>
<dbReference type="PANTHER" id="PTHR11360:SF287">
    <property type="entry name" value="MFS MONOCARBOXYLATE TRANSPORTER"/>
    <property type="match status" value="1"/>
</dbReference>
<evidence type="ECO:0000256" key="3">
    <source>
        <dbReference type="SAM" id="Phobius"/>
    </source>
</evidence>
<feature type="transmembrane region" description="Helical" evidence="3">
    <location>
        <begin position="321"/>
        <end position="341"/>
    </location>
</feature>
<evidence type="ECO:0000313" key="5">
    <source>
        <dbReference type="Proteomes" id="UP000230002"/>
    </source>
</evidence>
<dbReference type="GO" id="GO:0022857">
    <property type="term" value="F:transmembrane transporter activity"/>
    <property type="evidence" value="ECO:0007669"/>
    <property type="project" value="InterPro"/>
</dbReference>
<keyword evidence="3" id="KW-1133">Transmembrane helix</keyword>
<feature type="transmembrane region" description="Helical" evidence="3">
    <location>
        <begin position="149"/>
        <end position="168"/>
    </location>
</feature>
<comment type="subcellular location">
    <subcellularLocation>
        <location evidence="1">Membrane</location>
        <topology evidence="1">Multi-pass membrane protein</topology>
    </subcellularLocation>
</comment>